<reference evidence="1 2" key="1">
    <citation type="submission" date="2019-12" db="EMBL/GenBank/DDBJ databases">
        <title>Deinococcus sp. HMF7620 Genome sequencing and assembly.</title>
        <authorList>
            <person name="Kang H."/>
            <person name="Kim H."/>
            <person name="Joh K."/>
        </authorList>
    </citation>
    <scope>NUCLEOTIDE SEQUENCE [LARGE SCALE GENOMIC DNA]</scope>
    <source>
        <strain evidence="1 2">HMF7620</strain>
    </source>
</reference>
<sequence>MTFSTFKQLLSQPGTSAEFIGLVEHLLNLRPEADLRFVDAAGHAVELEEVHYRIQGQAAWQATLYNRAMNHIR</sequence>
<name>A0A7C9HYR1_9DEIO</name>
<dbReference type="AlphaFoldDB" id="A0A7C9HYR1"/>
<gene>
    <name evidence="1" type="ORF">GO986_11590</name>
</gene>
<keyword evidence="2" id="KW-1185">Reference proteome</keyword>
<protein>
    <submittedName>
        <fullName evidence="1">Uncharacterized protein</fullName>
    </submittedName>
</protein>
<evidence type="ECO:0000313" key="1">
    <source>
        <dbReference type="EMBL" id="MVN87410.1"/>
    </source>
</evidence>
<proteinExistence type="predicted"/>
<dbReference type="Proteomes" id="UP000483286">
    <property type="component" value="Unassembled WGS sequence"/>
</dbReference>
<evidence type="ECO:0000313" key="2">
    <source>
        <dbReference type="Proteomes" id="UP000483286"/>
    </source>
</evidence>
<dbReference type="RefSeq" id="WP_157459460.1">
    <property type="nucleotide sequence ID" value="NZ_WQLB01000014.1"/>
</dbReference>
<dbReference type="EMBL" id="WQLB01000014">
    <property type="protein sequence ID" value="MVN87410.1"/>
    <property type="molecule type" value="Genomic_DNA"/>
</dbReference>
<comment type="caution">
    <text evidence="1">The sequence shown here is derived from an EMBL/GenBank/DDBJ whole genome shotgun (WGS) entry which is preliminary data.</text>
</comment>
<organism evidence="1 2">
    <name type="scientific">Deinococcus arboris</name>
    <dbReference type="NCBI Taxonomy" id="2682977"/>
    <lineage>
        <taxon>Bacteria</taxon>
        <taxon>Thermotogati</taxon>
        <taxon>Deinococcota</taxon>
        <taxon>Deinococci</taxon>
        <taxon>Deinococcales</taxon>
        <taxon>Deinococcaceae</taxon>
        <taxon>Deinococcus</taxon>
    </lineage>
</organism>
<accession>A0A7C9HYR1</accession>